<proteinExistence type="predicted"/>
<organism evidence="1 2">
    <name type="scientific">Meloidogyne hapla</name>
    <name type="common">Root-knot nematode worm</name>
    <dbReference type="NCBI Taxonomy" id="6305"/>
    <lineage>
        <taxon>Eukaryota</taxon>
        <taxon>Metazoa</taxon>
        <taxon>Ecdysozoa</taxon>
        <taxon>Nematoda</taxon>
        <taxon>Chromadorea</taxon>
        <taxon>Rhabditida</taxon>
        <taxon>Tylenchina</taxon>
        <taxon>Tylenchomorpha</taxon>
        <taxon>Tylenchoidea</taxon>
        <taxon>Meloidogynidae</taxon>
        <taxon>Meloidogyninae</taxon>
        <taxon>Meloidogyne</taxon>
    </lineage>
</organism>
<dbReference type="Proteomes" id="UP000095281">
    <property type="component" value="Unplaced"/>
</dbReference>
<protein>
    <submittedName>
        <fullName evidence="2">Uncharacterized protein</fullName>
    </submittedName>
</protein>
<dbReference type="AlphaFoldDB" id="A0A1I8BXN4"/>
<reference evidence="2" key="1">
    <citation type="submission" date="2016-11" db="UniProtKB">
        <authorList>
            <consortium name="WormBaseParasite"/>
        </authorList>
    </citation>
    <scope>IDENTIFICATION</scope>
</reference>
<evidence type="ECO:0000313" key="2">
    <source>
        <dbReference type="WBParaSite" id="MhA1_Contig755.frz3.gene6"/>
    </source>
</evidence>
<keyword evidence="1" id="KW-1185">Reference proteome</keyword>
<sequence length="123" mass="14379">MLKLDKLRLICANSVDCSVGFIELGHFITFNLMSIAIVSDIANEANKQINTLANIYQKLGNYFYKSSKHRLPPIINFNLFESIKENEENSEIKKKIFNRDLKLIIKEIEGEINRRELEKEKFK</sequence>
<dbReference type="WBParaSite" id="MhA1_Contig755.frz3.gene6">
    <property type="protein sequence ID" value="MhA1_Contig755.frz3.gene6"/>
    <property type="gene ID" value="MhA1_Contig755.frz3.gene6"/>
</dbReference>
<accession>A0A1I8BXN4</accession>
<name>A0A1I8BXN4_MELHA</name>
<evidence type="ECO:0000313" key="1">
    <source>
        <dbReference type="Proteomes" id="UP000095281"/>
    </source>
</evidence>